<feature type="region of interest" description="Disordered" evidence="1">
    <location>
        <begin position="1"/>
        <end position="104"/>
    </location>
</feature>
<gene>
    <name evidence="2" type="ORF">GCM10025867_44310</name>
</gene>
<evidence type="ECO:0000256" key="1">
    <source>
        <dbReference type="SAM" id="MobiDB-lite"/>
    </source>
</evidence>
<organism evidence="2 3">
    <name type="scientific">Frondihabitans sucicola</name>
    <dbReference type="NCBI Taxonomy" id="1268041"/>
    <lineage>
        <taxon>Bacteria</taxon>
        <taxon>Bacillati</taxon>
        <taxon>Actinomycetota</taxon>
        <taxon>Actinomycetes</taxon>
        <taxon>Micrococcales</taxon>
        <taxon>Microbacteriaceae</taxon>
        <taxon>Frondihabitans</taxon>
    </lineage>
</organism>
<evidence type="ECO:0000313" key="2">
    <source>
        <dbReference type="EMBL" id="BDZ52190.1"/>
    </source>
</evidence>
<feature type="compositionally biased region" description="Basic and acidic residues" evidence="1">
    <location>
        <begin position="25"/>
        <end position="35"/>
    </location>
</feature>
<accession>A0ABM8GUP7</accession>
<dbReference type="Proteomes" id="UP001321486">
    <property type="component" value="Chromosome"/>
</dbReference>
<proteinExistence type="predicted"/>
<sequence length="104" mass="11352">MTVEGVTRDAGGSGELGDADVVEAAGRRELYDCGRESVATPPRPWIHAHHRRPDRKRPAQKSRTGEVRWGGRADGRPTATARRTSAHGPDPRRGHGHKVSNNCQ</sequence>
<feature type="compositionally biased region" description="Basic residues" evidence="1">
    <location>
        <begin position="46"/>
        <end position="60"/>
    </location>
</feature>
<name>A0ABM8GUP7_9MICO</name>
<evidence type="ECO:0000313" key="3">
    <source>
        <dbReference type="Proteomes" id="UP001321486"/>
    </source>
</evidence>
<dbReference type="EMBL" id="AP027732">
    <property type="protein sequence ID" value="BDZ52190.1"/>
    <property type="molecule type" value="Genomic_DNA"/>
</dbReference>
<feature type="compositionally biased region" description="Basic and acidic residues" evidence="1">
    <location>
        <begin position="63"/>
        <end position="75"/>
    </location>
</feature>
<protein>
    <submittedName>
        <fullName evidence="2">Uncharacterized protein</fullName>
    </submittedName>
</protein>
<reference evidence="3" key="1">
    <citation type="journal article" date="2019" name="Int. J. Syst. Evol. Microbiol.">
        <title>The Global Catalogue of Microorganisms (GCM) 10K type strain sequencing project: providing services to taxonomists for standard genome sequencing and annotation.</title>
        <authorList>
            <consortium name="The Broad Institute Genomics Platform"/>
            <consortium name="The Broad Institute Genome Sequencing Center for Infectious Disease"/>
            <person name="Wu L."/>
            <person name="Ma J."/>
        </authorList>
    </citation>
    <scope>NUCLEOTIDE SEQUENCE [LARGE SCALE GENOMIC DNA]</scope>
    <source>
        <strain evidence="3">NBRC 108728</strain>
    </source>
</reference>
<keyword evidence="3" id="KW-1185">Reference proteome</keyword>